<dbReference type="Proteomes" id="UP001214201">
    <property type="component" value="Chromosome"/>
</dbReference>
<dbReference type="RefSeq" id="WP_274396559.1">
    <property type="nucleotide sequence ID" value="NZ_CP082213.1"/>
</dbReference>
<keyword evidence="3" id="KW-1185">Reference proteome</keyword>
<protein>
    <submittedName>
        <fullName evidence="2">Lipid A deacylase LpxR family protein</fullName>
    </submittedName>
</protein>
<sequence length="356" mass="39540">MLPVRVLSAALLLSLTGLSASAVAADQCDSSRLGRTPPAINFRVDNDLLGGEDQDQGYSNGAVLTLVSPNLVDYTDDPCLPRTARWLNRYLERLHPGEFDQQNMVFSLGQAIFTPTDFTRRDVVPDDRPYAGILLASFGYNARNDAHLRTTQLQVGVVGPWAFAQEAQEAQDAIHDLLGDEKFQGWDNQLHNEPLVNLVHERMRRWPSDASGNADGFGWDFISHWGGAVGNMATYLNAGGEARFGWKLPDDFGSTPTRPAGENTAPSRLGRASGWSGHLFVTSDARWVLRDITLDGNSFRNSHSVDKRPFVADVGYGLAVMHGRWKFALARYHRTREFDTQRQTPVYGSFTISRML</sequence>
<feature type="signal peptide" evidence="1">
    <location>
        <begin position="1"/>
        <end position="24"/>
    </location>
</feature>
<gene>
    <name evidence="2" type="ORF">K6978_16605</name>
</gene>
<organism evidence="2 3">
    <name type="scientific">Xanthomonas cucurbitae</name>
    <dbReference type="NCBI Taxonomy" id="56453"/>
    <lineage>
        <taxon>Bacteria</taxon>
        <taxon>Pseudomonadati</taxon>
        <taxon>Pseudomonadota</taxon>
        <taxon>Gammaproteobacteria</taxon>
        <taxon>Lysobacterales</taxon>
        <taxon>Lysobacteraceae</taxon>
        <taxon>Xanthomonas</taxon>
    </lineage>
</organism>
<proteinExistence type="predicted"/>
<accession>A0ABY7YB48</accession>
<keyword evidence="1" id="KW-0732">Signal</keyword>
<dbReference type="Gene3D" id="2.40.128.140">
    <property type="entry name" value="Outer membrane protein"/>
    <property type="match status" value="1"/>
</dbReference>
<evidence type="ECO:0000313" key="3">
    <source>
        <dbReference type="Proteomes" id="UP001214201"/>
    </source>
</evidence>
<dbReference type="Pfam" id="PF09982">
    <property type="entry name" value="LpxR"/>
    <property type="match status" value="1"/>
</dbReference>
<evidence type="ECO:0000256" key="1">
    <source>
        <dbReference type="SAM" id="SignalP"/>
    </source>
</evidence>
<name>A0ABY7YB48_9XANT</name>
<dbReference type="InterPro" id="IPR018707">
    <property type="entry name" value="LpxR"/>
</dbReference>
<evidence type="ECO:0000313" key="2">
    <source>
        <dbReference type="EMBL" id="WDM70971.1"/>
    </source>
</evidence>
<dbReference type="EMBL" id="CP082214">
    <property type="protein sequence ID" value="WDM70971.1"/>
    <property type="molecule type" value="Genomic_DNA"/>
</dbReference>
<dbReference type="InterPro" id="IPR037107">
    <property type="entry name" value="Put_OMP_sf"/>
</dbReference>
<feature type="chain" id="PRO_5046644361" evidence="1">
    <location>
        <begin position="25"/>
        <end position="356"/>
    </location>
</feature>
<reference evidence="2 3" key="1">
    <citation type="submission" date="2021-08" db="EMBL/GenBank/DDBJ databases">
        <title>Genome sequences of Xanthomonas cucurbitae isolates from 5 Midwestern US states.</title>
        <authorList>
            <person name="Hind S.R."/>
        </authorList>
    </citation>
    <scope>NUCLEOTIDE SEQUENCE [LARGE SCALE GENOMIC DNA]</scope>
    <source>
        <strain evidence="2 3">OH_261</strain>
    </source>
</reference>